<name>A0A0U2WMP5_9CREN</name>
<evidence type="ECO:0000313" key="1">
    <source>
        <dbReference type="EMBL" id="ALU12225.1"/>
    </source>
</evidence>
<reference evidence="1 2" key="1">
    <citation type="submission" date="2013-11" db="EMBL/GenBank/DDBJ databases">
        <title>Comparative genomics of Ignicoccus.</title>
        <authorList>
            <person name="Podar M."/>
        </authorList>
    </citation>
    <scope>NUCLEOTIDE SEQUENCE [LARGE SCALE GENOMIC DNA]</scope>
    <source>
        <strain evidence="1 2">DSM 13165</strain>
    </source>
</reference>
<dbReference type="GeneID" id="30679727"/>
<gene>
    <name evidence="1" type="ORF">EYM_01600</name>
</gene>
<dbReference type="GO" id="GO:0003723">
    <property type="term" value="F:RNA binding"/>
    <property type="evidence" value="ECO:0007669"/>
    <property type="project" value="InterPro"/>
</dbReference>
<dbReference type="EMBL" id="CP006867">
    <property type="protein sequence ID" value="ALU12225.1"/>
    <property type="molecule type" value="Genomic_DNA"/>
</dbReference>
<organism evidence="1 2">
    <name type="scientific">Ignicoccus islandicus DSM 13165</name>
    <dbReference type="NCBI Taxonomy" id="940295"/>
    <lineage>
        <taxon>Archaea</taxon>
        <taxon>Thermoproteota</taxon>
        <taxon>Thermoprotei</taxon>
        <taxon>Desulfurococcales</taxon>
        <taxon>Desulfurococcaceae</taxon>
        <taxon>Ignicoccus</taxon>
    </lineage>
</organism>
<sequence>MSSFNVTVACWRGKEVKAELELKSYWGKNFVVVRKQPSLLIVKYNGDPFEAVKKLKEVVDPRYTTLLKAIPYDASVPADIEEVIKAVEKFSKKIGEGETYRITLKGPIYEFKDDDWRELPKEEAIRRIAEVIDRKVDLENPDWVVYIRSLPLRGIQQAGVSVHKPEWIFSVQQ</sequence>
<proteinExistence type="predicted"/>
<dbReference type="KEGG" id="iis:EYM_01600"/>
<accession>A0A0U2WMP5</accession>
<protein>
    <submittedName>
        <fullName evidence="1">Uncharacterized protein</fullName>
    </submittedName>
</protein>
<keyword evidence="2" id="KW-1185">Reference proteome</keyword>
<dbReference type="SUPFAM" id="SSF143437">
    <property type="entry name" value="THUMP domain-like"/>
    <property type="match status" value="1"/>
</dbReference>
<dbReference type="OrthoDB" id="17326at2157"/>
<dbReference type="STRING" id="940295.EYM_01600"/>
<dbReference type="InterPro" id="IPR040183">
    <property type="entry name" value="THUMPD1-like"/>
</dbReference>
<evidence type="ECO:0000313" key="2">
    <source>
        <dbReference type="Proteomes" id="UP000060778"/>
    </source>
</evidence>
<dbReference type="AlphaFoldDB" id="A0A0U2WMP5"/>
<dbReference type="Proteomes" id="UP000060778">
    <property type="component" value="Chromosome"/>
</dbReference>
<dbReference type="RefSeq" id="WP_075049359.1">
    <property type="nucleotide sequence ID" value="NZ_CP006867.1"/>
</dbReference>
<dbReference type="CDD" id="cd11717">
    <property type="entry name" value="THUMP_THUMPD1_like"/>
    <property type="match status" value="1"/>
</dbReference>
<dbReference type="GO" id="GO:0006400">
    <property type="term" value="P:tRNA modification"/>
    <property type="evidence" value="ECO:0007669"/>
    <property type="project" value="InterPro"/>
</dbReference>